<organism evidence="7 8">
    <name type="scientific">Pseudolycoriella hygida</name>
    <dbReference type="NCBI Taxonomy" id="35572"/>
    <lineage>
        <taxon>Eukaryota</taxon>
        <taxon>Metazoa</taxon>
        <taxon>Ecdysozoa</taxon>
        <taxon>Arthropoda</taxon>
        <taxon>Hexapoda</taxon>
        <taxon>Insecta</taxon>
        <taxon>Pterygota</taxon>
        <taxon>Neoptera</taxon>
        <taxon>Endopterygota</taxon>
        <taxon>Diptera</taxon>
        <taxon>Nematocera</taxon>
        <taxon>Sciaroidea</taxon>
        <taxon>Sciaridae</taxon>
        <taxon>Pseudolycoriella</taxon>
    </lineage>
</organism>
<dbReference type="GO" id="GO:0005737">
    <property type="term" value="C:cytoplasm"/>
    <property type="evidence" value="ECO:0007669"/>
    <property type="project" value="UniProtKB-SubCell"/>
</dbReference>
<dbReference type="EMBL" id="WJQU01000003">
    <property type="protein sequence ID" value="KAJ6638765.1"/>
    <property type="molecule type" value="Genomic_DNA"/>
</dbReference>
<evidence type="ECO:0000256" key="1">
    <source>
        <dbReference type="ARBA" id="ARBA00004123"/>
    </source>
</evidence>
<dbReference type="InterPro" id="IPR007052">
    <property type="entry name" value="CS_dom"/>
</dbReference>
<dbReference type="InterPro" id="IPR037895">
    <property type="entry name" value="NUDCD1"/>
</dbReference>
<evidence type="ECO:0000256" key="5">
    <source>
        <dbReference type="ARBA" id="ARBA00023242"/>
    </source>
</evidence>
<dbReference type="Pfam" id="PF04969">
    <property type="entry name" value="CS"/>
    <property type="match status" value="1"/>
</dbReference>
<proteinExistence type="predicted"/>
<evidence type="ECO:0000256" key="4">
    <source>
        <dbReference type="ARBA" id="ARBA00022490"/>
    </source>
</evidence>
<evidence type="ECO:0000259" key="6">
    <source>
        <dbReference type="PROSITE" id="PS51203"/>
    </source>
</evidence>
<dbReference type="AlphaFoldDB" id="A0A9Q0MXB1"/>
<dbReference type="InterPro" id="IPR008978">
    <property type="entry name" value="HSP20-like_chaperone"/>
</dbReference>
<protein>
    <recommendedName>
        <fullName evidence="3">NudC domain-containing protein 1</fullName>
    </recommendedName>
</protein>
<dbReference type="GO" id="GO:0005634">
    <property type="term" value="C:nucleus"/>
    <property type="evidence" value="ECO:0007669"/>
    <property type="project" value="UniProtKB-SubCell"/>
</dbReference>
<accession>A0A9Q0MXB1</accession>
<dbReference type="OrthoDB" id="428655at2759"/>
<keyword evidence="8" id="KW-1185">Reference proteome</keyword>
<name>A0A9Q0MXB1_9DIPT</name>
<comment type="subcellular location">
    <subcellularLocation>
        <location evidence="2">Cytoplasm</location>
    </subcellularLocation>
    <subcellularLocation>
        <location evidence="1">Nucleus</location>
    </subcellularLocation>
</comment>
<sequence>MAKDIRLLDLKPNQKLLDASFDGYKLSLEPISKIKVPLAIPPHKILPSENQYSALHAQLFGLQNHLVRDPWIKNTTYFADANRNIQCVRYNEQGAKLDPLTSVYRLRQCHRSSEDYNISFTFVSEKYCVLTDGLGVLHVLDTGDRFNKAEWKSVYSDVVLEGSRQFFIEDARFDIVNETKNIYCVLLHIEHLESSFETLLNLISLKQDLNGVWLKTYVKEIKLKSLPTYCSLEPRSCALVVCTDRSVNLGTSDDNQMSALSKDNETKEKPISFTWTQLDDDISIKFQLSAEHEKCNFKVMSTDQCINVTYKNDTLLEGKLFGQIDSDLTTWSMENERTAEQYIQVTLVKKDNSNTKWTSLLADQHISDKADEDNTAEPHKYGLTSVLQSEIEDCDMDINDLDNDHNLLRIDTTTFSVTHKLNLGSNRPLFTLNQRRGALASIVIRSDVDALIWTPKFSIGNPSDWTLHHEATLNAFGYVQASKQQKKYIQCSPNADYAIICEPHRHVFIYKMSNSSAMGLKKRSGGKVSIGQQKLYSMEEQDEIVGMVVEDEITILLSEKYVFVLQINA</sequence>
<dbReference type="SUPFAM" id="SSF49764">
    <property type="entry name" value="HSP20-like chaperones"/>
    <property type="match status" value="1"/>
</dbReference>
<gene>
    <name evidence="7" type="primary">Nudcd1</name>
    <name evidence="7" type="ORF">Bhyg_11503</name>
</gene>
<dbReference type="PANTHER" id="PTHR21664:SF1">
    <property type="entry name" value="NUDC DOMAIN-CONTAINING PROTEIN 1"/>
    <property type="match status" value="1"/>
</dbReference>
<comment type="caution">
    <text evidence="7">The sequence shown here is derived from an EMBL/GenBank/DDBJ whole genome shotgun (WGS) entry which is preliminary data.</text>
</comment>
<dbReference type="PANTHER" id="PTHR21664">
    <property type="entry name" value="CHRONIC MYELOGENOUS LEUKEMIA TUMOR ANTIGEN 66"/>
    <property type="match status" value="1"/>
</dbReference>
<dbReference type="PROSITE" id="PS51203">
    <property type="entry name" value="CS"/>
    <property type="match status" value="1"/>
</dbReference>
<evidence type="ECO:0000256" key="2">
    <source>
        <dbReference type="ARBA" id="ARBA00004496"/>
    </source>
</evidence>
<dbReference type="CDD" id="cd06467">
    <property type="entry name" value="p23_NUDC_like"/>
    <property type="match status" value="1"/>
</dbReference>
<evidence type="ECO:0000313" key="7">
    <source>
        <dbReference type="EMBL" id="KAJ6638765.1"/>
    </source>
</evidence>
<keyword evidence="4" id="KW-0963">Cytoplasm</keyword>
<dbReference type="Proteomes" id="UP001151699">
    <property type="component" value="Chromosome X"/>
</dbReference>
<evidence type="ECO:0000313" key="8">
    <source>
        <dbReference type="Proteomes" id="UP001151699"/>
    </source>
</evidence>
<keyword evidence="5" id="KW-0539">Nucleus</keyword>
<evidence type="ECO:0000256" key="3">
    <source>
        <dbReference type="ARBA" id="ARBA00018915"/>
    </source>
</evidence>
<feature type="domain" description="CS" evidence="6">
    <location>
        <begin position="268"/>
        <end position="361"/>
    </location>
</feature>
<reference evidence="7" key="1">
    <citation type="submission" date="2022-07" db="EMBL/GenBank/DDBJ databases">
        <authorList>
            <person name="Trinca V."/>
            <person name="Uliana J.V.C."/>
            <person name="Torres T.T."/>
            <person name="Ward R.J."/>
            <person name="Monesi N."/>
        </authorList>
    </citation>
    <scope>NUCLEOTIDE SEQUENCE</scope>
    <source>
        <strain evidence="7">HSMRA1968</strain>
        <tissue evidence="7">Whole embryos</tissue>
    </source>
</reference>
<dbReference type="Gene3D" id="2.60.40.790">
    <property type="match status" value="1"/>
</dbReference>